<gene>
    <name evidence="1" type="ORF">BDR25DRAFT_371940</name>
</gene>
<sequence>MFHNLLPRKTVIVPLLLNWSGLVTSIVAPPDTSYWRAPYALRVISDDARINGRTLVPDTYNGRTTGVYINSKRAPHEAYTIYPSGDPWASSFNYSNLTELYEQQFHSDSNSTELILIYGQKPPTASGTPLLLMNTDTGPGVTHLWPAASFVVDWRSWRFVWDETNERAILRNFGWTDGMRWIAYQGSATGSTFYIYRWNGTLPRPSDGWGSSVSDIVNASVNIDLEVVPLWQIPPLG</sequence>
<organism evidence="1 2">
    <name type="scientific">Lindgomyces ingoldianus</name>
    <dbReference type="NCBI Taxonomy" id="673940"/>
    <lineage>
        <taxon>Eukaryota</taxon>
        <taxon>Fungi</taxon>
        <taxon>Dikarya</taxon>
        <taxon>Ascomycota</taxon>
        <taxon>Pezizomycotina</taxon>
        <taxon>Dothideomycetes</taxon>
        <taxon>Pleosporomycetidae</taxon>
        <taxon>Pleosporales</taxon>
        <taxon>Lindgomycetaceae</taxon>
        <taxon>Lindgomyces</taxon>
    </lineage>
</organism>
<evidence type="ECO:0000313" key="2">
    <source>
        <dbReference type="Proteomes" id="UP000799755"/>
    </source>
</evidence>
<dbReference type="EMBL" id="MU003512">
    <property type="protein sequence ID" value="KAF2469385.1"/>
    <property type="molecule type" value="Genomic_DNA"/>
</dbReference>
<protein>
    <submittedName>
        <fullName evidence="1">Uncharacterized protein</fullName>
    </submittedName>
</protein>
<comment type="caution">
    <text evidence="1">The sequence shown here is derived from an EMBL/GenBank/DDBJ whole genome shotgun (WGS) entry which is preliminary data.</text>
</comment>
<evidence type="ECO:0000313" key="1">
    <source>
        <dbReference type="EMBL" id="KAF2469385.1"/>
    </source>
</evidence>
<accession>A0ACB6QTF8</accession>
<name>A0ACB6QTF8_9PLEO</name>
<keyword evidence="2" id="KW-1185">Reference proteome</keyword>
<dbReference type="Proteomes" id="UP000799755">
    <property type="component" value="Unassembled WGS sequence"/>
</dbReference>
<proteinExistence type="predicted"/>
<reference evidence="1" key="1">
    <citation type="journal article" date="2020" name="Stud. Mycol.">
        <title>101 Dothideomycetes genomes: a test case for predicting lifestyles and emergence of pathogens.</title>
        <authorList>
            <person name="Haridas S."/>
            <person name="Albert R."/>
            <person name="Binder M."/>
            <person name="Bloem J."/>
            <person name="Labutti K."/>
            <person name="Salamov A."/>
            <person name="Andreopoulos B."/>
            <person name="Baker S."/>
            <person name="Barry K."/>
            <person name="Bills G."/>
            <person name="Bluhm B."/>
            <person name="Cannon C."/>
            <person name="Castanera R."/>
            <person name="Culley D."/>
            <person name="Daum C."/>
            <person name="Ezra D."/>
            <person name="Gonzalez J."/>
            <person name="Henrissat B."/>
            <person name="Kuo A."/>
            <person name="Liang C."/>
            <person name="Lipzen A."/>
            <person name="Lutzoni F."/>
            <person name="Magnuson J."/>
            <person name="Mondo S."/>
            <person name="Nolan M."/>
            <person name="Ohm R."/>
            <person name="Pangilinan J."/>
            <person name="Park H.-J."/>
            <person name="Ramirez L."/>
            <person name="Alfaro M."/>
            <person name="Sun H."/>
            <person name="Tritt A."/>
            <person name="Yoshinaga Y."/>
            <person name="Zwiers L.-H."/>
            <person name="Turgeon B."/>
            <person name="Goodwin S."/>
            <person name="Spatafora J."/>
            <person name="Crous P."/>
            <person name="Grigoriev I."/>
        </authorList>
    </citation>
    <scope>NUCLEOTIDE SEQUENCE</scope>
    <source>
        <strain evidence="1">ATCC 200398</strain>
    </source>
</reference>